<proteinExistence type="predicted"/>
<sequence>MNISAPFILRPVATTLLTIALTLAGALAFMRLPVAPLPQIDSPTVAVSASLPGASPETVATSVAGPLERRLGAIADVAEMTSSSSAGQTNIVLQFGLDRDIDGAVRDVQAAINAAAADLPSGLSSNPTYHKFNPADTPVLILALTSNLLTRAQLFEAASNVLQQRLSQLPGVGQVSVSGGAAPAVRVELIPAALFKYGVGLEDVRAALASANANSPKGDLSRGEDKWQIYANDQASRAADYRNLVVAYRNGNSVRLSDLGEVVDSVADLRNAALVQGKPAILVTISRQPGANIIETVDRIKAELPKLAAGLPSDVEIILASDRSTTIRASLHDTELTLVIAIALVILVVFLFIGEWRAAFVPAIAVPVSIIGAFTGMYFLGYSLDILSLMALTIATGFVVDDAIVVLETIERHIEAGTPRREAALKGAREVGFTVLSISLSLIAVFIPLLLMGGMLGRMFREFAVTLSITILVSLVVSLTTTPMLCSIVLRAKRRRERRWTRPFSKLATAYERSLIWALYHRGLIMAALVGSIALTIGLFAVIPKGFFPEQDTGRLRGSIQADQGISFQAMSAKLAQFVAIVQSDPAVDVVTGSTGAGGGGSANTGSVSVSLKPLSERNASAAQVVERLRPKLGEIAGARLFLSPVQELRSGGRQSDALYQYTLFADSSAELVEWTRKLTAALQESRVVVDLNSDEQQNGVETYIDIDRDTMSRLGLTPVQVDDTLYDAFGQRQVSTIYSDLDQYHVVMEAAPRYQQDPQILREIYVSAAVAPVSGSAASIPPTGAVTAAGSASSATTSAALDAARNAATNAIANSGRGGAAVITSFETMTPLVAFARFRRGATPLAINHQGSFVASTIAFNLAIGASLSDAVAEFDHAVAEIRMPASVHGGMQGTARTFQESSDKQPLLIVMAIVTVYIVLGMLCESYVHPITILSTLPSAGVGALLALFAFGSEFGVIALIGLFLLIGIVKKNAIMMIDFALDARRSRGLSDYDAIVEACRLRFRPIMMTTAAALLGALPLMASVGAGSEIRRPLGITIVGGLLLSQLLTLYTTPVLFLTFNDLRDSIASYGDIGVFKRIGRWK</sequence>
<evidence type="ECO:0000256" key="1">
    <source>
        <dbReference type="ARBA" id="ARBA00004429"/>
    </source>
</evidence>
<evidence type="ECO:0000256" key="7">
    <source>
        <dbReference type="ARBA" id="ARBA00023136"/>
    </source>
</evidence>
<dbReference type="Gene3D" id="3.30.2090.10">
    <property type="entry name" value="Multidrug efflux transporter AcrB TolC docking domain, DN and DC subdomains"/>
    <property type="match status" value="2"/>
</dbReference>
<dbReference type="SUPFAM" id="SSF82693">
    <property type="entry name" value="Multidrug efflux transporter AcrB pore domain, PN1, PN2, PC1 and PC2 subdomains"/>
    <property type="match status" value="4"/>
</dbReference>
<keyword evidence="10" id="KW-1185">Reference proteome</keyword>
<dbReference type="FunFam" id="1.20.1640.10:FF:000001">
    <property type="entry name" value="Efflux pump membrane transporter"/>
    <property type="match status" value="1"/>
</dbReference>
<dbReference type="STRING" id="595536.GCA_000178815_03476"/>
<dbReference type="Pfam" id="PF00873">
    <property type="entry name" value="ACR_tran"/>
    <property type="match status" value="2"/>
</dbReference>
<feature type="transmembrane region" description="Helical" evidence="8">
    <location>
        <begin position="463"/>
        <end position="490"/>
    </location>
</feature>
<dbReference type="SUPFAM" id="SSF82714">
    <property type="entry name" value="Multidrug efflux transporter AcrB TolC docking domain, DN and DC subdomains"/>
    <property type="match status" value="2"/>
</dbReference>
<dbReference type="GO" id="GO:0005886">
    <property type="term" value="C:plasma membrane"/>
    <property type="evidence" value="ECO:0007669"/>
    <property type="project" value="UniProtKB-SubCell"/>
</dbReference>
<keyword evidence="6 8" id="KW-1133">Transmembrane helix</keyword>
<reference evidence="10" key="1">
    <citation type="submission" date="2017-10" db="EMBL/GenBank/DDBJ databases">
        <title>Completed PacBio SMRT sequence of Methylosinus trichosporium OB3b reveals presence of a third large plasmid.</title>
        <authorList>
            <person name="Charles T.C."/>
            <person name="Lynch M.D.J."/>
            <person name="Heil J.R."/>
            <person name="Cheng J."/>
        </authorList>
    </citation>
    <scope>NUCLEOTIDE SEQUENCE [LARGE SCALE GENOMIC DNA]</scope>
    <source>
        <strain evidence="10">OB3b</strain>
    </source>
</reference>
<dbReference type="InterPro" id="IPR027463">
    <property type="entry name" value="AcrB_DN_DC_subdom"/>
</dbReference>
<dbReference type="Gene3D" id="3.30.70.1430">
    <property type="entry name" value="Multidrug efflux transporter AcrB pore domain"/>
    <property type="match status" value="2"/>
</dbReference>
<feature type="transmembrane region" description="Helical" evidence="8">
    <location>
        <begin position="431"/>
        <end position="451"/>
    </location>
</feature>
<feature type="transmembrane region" description="Helical" evidence="8">
    <location>
        <begin position="523"/>
        <end position="543"/>
    </location>
</feature>
<keyword evidence="5 8" id="KW-0812">Transmembrane</keyword>
<dbReference type="EMBL" id="CP023737">
    <property type="protein sequence ID" value="ATQ67900.1"/>
    <property type="molecule type" value="Genomic_DNA"/>
</dbReference>
<dbReference type="InterPro" id="IPR001036">
    <property type="entry name" value="Acrflvin-R"/>
</dbReference>
<name>A0A2D2CYU1_METT3</name>
<dbReference type="RefSeq" id="WP_003614465.1">
    <property type="nucleotide sequence ID" value="NZ_ADVE02000001.1"/>
</dbReference>
<evidence type="ECO:0000313" key="9">
    <source>
        <dbReference type="EMBL" id="ATQ67900.1"/>
    </source>
</evidence>
<dbReference type="Proteomes" id="UP000230709">
    <property type="component" value="Chromosome"/>
</dbReference>
<gene>
    <name evidence="9" type="ORF">CQW49_08375</name>
</gene>
<evidence type="ECO:0000256" key="3">
    <source>
        <dbReference type="ARBA" id="ARBA00022475"/>
    </source>
</evidence>
<evidence type="ECO:0000313" key="10">
    <source>
        <dbReference type="Proteomes" id="UP000230709"/>
    </source>
</evidence>
<keyword evidence="7 8" id="KW-0472">Membrane</keyword>
<dbReference type="PANTHER" id="PTHR32063:SF34">
    <property type="entry name" value="MULTIDRUG RESISTANCE PROTEIN MDTC"/>
    <property type="match status" value="1"/>
</dbReference>
<keyword evidence="4" id="KW-0997">Cell inner membrane</keyword>
<feature type="transmembrane region" description="Helical" evidence="8">
    <location>
        <begin position="908"/>
        <end position="926"/>
    </location>
</feature>
<accession>A0A2D2CYU1</accession>
<dbReference type="SUPFAM" id="SSF82866">
    <property type="entry name" value="Multidrug efflux transporter AcrB transmembrane domain"/>
    <property type="match status" value="2"/>
</dbReference>
<evidence type="ECO:0000256" key="4">
    <source>
        <dbReference type="ARBA" id="ARBA00022519"/>
    </source>
</evidence>
<dbReference type="GO" id="GO:0042910">
    <property type="term" value="F:xenobiotic transmembrane transporter activity"/>
    <property type="evidence" value="ECO:0007669"/>
    <property type="project" value="TreeGrafter"/>
</dbReference>
<feature type="transmembrane region" description="Helical" evidence="8">
    <location>
        <begin position="336"/>
        <end position="353"/>
    </location>
</feature>
<evidence type="ECO:0000256" key="2">
    <source>
        <dbReference type="ARBA" id="ARBA00022448"/>
    </source>
</evidence>
<feature type="transmembrane region" description="Helical" evidence="8">
    <location>
        <begin position="1037"/>
        <end position="1063"/>
    </location>
</feature>
<dbReference type="FunFam" id="3.30.70.1430:FF:000001">
    <property type="entry name" value="Efflux pump membrane transporter"/>
    <property type="match status" value="1"/>
</dbReference>
<evidence type="ECO:0000256" key="6">
    <source>
        <dbReference type="ARBA" id="ARBA00022989"/>
    </source>
</evidence>
<dbReference type="PANTHER" id="PTHR32063">
    <property type="match status" value="1"/>
</dbReference>
<dbReference type="Gene3D" id="1.20.1640.10">
    <property type="entry name" value="Multidrug efflux transporter AcrB transmembrane domain"/>
    <property type="match status" value="3"/>
</dbReference>
<evidence type="ECO:0000256" key="8">
    <source>
        <dbReference type="SAM" id="Phobius"/>
    </source>
</evidence>
<dbReference type="AlphaFoldDB" id="A0A2D2CYU1"/>
<feature type="transmembrane region" description="Helical" evidence="8">
    <location>
        <begin position="1004"/>
        <end position="1025"/>
    </location>
</feature>
<organism evidence="9 10">
    <name type="scientific">Methylosinus trichosporium (strain ATCC 35070 / NCIMB 11131 / UNIQEM 75 / OB3b)</name>
    <dbReference type="NCBI Taxonomy" id="595536"/>
    <lineage>
        <taxon>Bacteria</taxon>
        <taxon>Pseudomonadati</taxon>
        <taxon>Pseudomonadota</taxon>
        <taxon>Alphaproteobacteria</taxon>
        <taxon>Hyphomicrobiales</taxon>
        <taxon>Methylocystaceae</taxon>
        <taxon>Methylosinus</taxon>
    </lineage>
</organism>
<feature type="transmembrane region" description="Helical" evidence="8">
    <location>
        <begin position="360"/>
        <end position="380"/>
    </location>
</feature>
<dbReference type="Gene3D" id="3.30.70.1320">
    <property type="entry name" value="Multidrug efflux transporter AcrB pore domain like"/>
    <property type="match status" value="1"/>
</dbReference>
<dbReference type="KEGG" id="mtw:CQW49_08375"/>
<dbReference type="Gene3D" id="3.30.70.1440">
    <property type="entry name" value="Multidrug efflux transporter AcrB pore domain"/>
    <property type="match status" value="1"/>
</dbReference>
<protein>
    <submittedName>
        <fullName evidence="9">Nodulation protein</fullName>
    </submittedName>
</protein>
<evidence type="ECO:0000256" key="5">
    <source>
        <dbReference type="ARBA" id="ARBA00022692"/>
    </source>
</evidence>
<comment type="subcellular location">
    <subcellularLocation>
        <location evidence="1">Cell inner membrane</location>
        <topology evidence="1">Multi-pass membrane protein</topology>
    </subcellularLocation>
</comment>
<keyword evidence="2" id="KW-0813">Transport</keyword>
<keyword evidence="3" id="KW-1003">Cell membrane</keyword>
<feature type="transmembrane region" description="Helical" evidence="8">
    <location>
        <begin position="386"/>
        <end position="410"/>
    </location>
</feature>
<feature type="transmembrane region" description="Helical" evidence="8">
    <location>
        <begin position="959"/>
        <end position="984"/>
    </location>
</feature>
<dbReference type="PRINTS" id="PR00702">
    <property type="entry name" value="ACRIFLAVINRP"/>
</dbReference>